<dbReference type="InterPro" id="IPR009006">
    <property type="entry name" value="Ala_racemase/Decarboxylase_C"/>
</dbReference>
<dbReference type="InterPro" id="IPR000183">
    <property type="entry name" value="Orn/DAP/Arg_de-COase"/>
</dbReference>
<name>A0A918YPA0_9ACTN</name>
<dbReference type="GO" id="GO:0009089">
    <property type="term" value="P:lysine biosynthetic process via diaminopimelate"/>
    <property type="evidence" value="ECO:0007669"/>
    <property type="project" value="TreeGrafter"/>
</dbReference>
<feature type="modified residue" description="N6-(pyridoxal phosphate)lysine" evidence="3">
    <location>
        <position position="82"/>
    </location>
</feature>
<comment type="similarity">
    <text evidence="4">Belongs to the Orn/Lys/Arg decarboxylase class-II family.</text>
</comment>
<feature type="compositionally biased region" description="Gly residues" evidence="5">
    <location>
        <begin position="1"/>
        <end position="12"/>
    </location>
</feature>
<dbReference type="InterPro" id="IPR022644">
    <property type="entry name" value="De-COase2_N"/>
</dbReference>
<evidence type="ECO:0000256" key="4">
    <source>
        <dbReference type="RuleBase" id="RU003737"/>
    </source>
</evidence>
<protein>
    <submittedName>
        <fullName evidence="8">Diaminopimelate decarboxylase</fullName>
    </submittedName>
</protein>
<dbReference type="PROSITE" id="PS00879">
    <property type="entry name" value="ODR_DC_2_2"/>
    <property type="match status" value="1"/>
</dbReference>
<feature type="region of interest" description="Disordered" evidence="5">
    <location>
        <begin position="1"/>
        <end position="27"/>
    </location>
</feature>
<dbReference type="Pfam" id="PF00278">
    <property type="entry name" value="Orn_DAP_Arg_deC"/>
    <property type="match status" value="1"/>
</dbReference>
<keyword evidence="2 3" id="KW-0663">Pyridoxal phosphate</keyword>
<evidence type="ECO:0000259" key="7">
    <source>
        <dbReference type="Pfam" id="PF02784"/>
    </source>
</evidence>
<proteinExistence type="inferred from homology"/>
<evidence type="ECO:0000259" key="6">
    <source>
        <dbReference type="Pfam" id="PF00278"/>
    </source>
</evidence>
<dbReference type="PRINTS" id="PR01179">
    <property type="entry name" value="ODADCRBXLASE"/>
</dbReference>
<evidence type="ECO:0000256" key="5">
    <source>
        <dbReference type="SAM" id="MobiDB-lite"/>
    </source>
</evidence>
<reference evidence="8" key="1">
    <citation type="journal article" date="2014" name="Int. J. Syst. Evol. Microbiol.">
        <title>Complete genome sequence of Corynebacterium casei LMG S-19264T (=DSM 44701T), isolated from a smear-ripened cheese.</title>
        <authorList>
            <consortium name="US DOE Joint Genome Institute (JGI-PGF)"/>
            <person name="Walter F."/>
            <person name="Albersmeier A."/>
            <person name="Kalinowski J."/>
            <person name="Ruckert C."/>
        </authorList>
    </citation>
    <scope>NUCLEOTIDE SEQUENCE</scope>
    <source>
        <strain evidence="8">JCM 4714</strain>
    </source>
</reference>
<comment type="cofactor">
    <cofactor evidence="1 3">
        <name>pyridoxal 5'-phosphate</name>
        <dbReference type="ChEBI" id="CHEBI:597326"/>
    </cofactor>
</comment>
<dbReference type="Gene3D" id="3.20.20.10">
    <property type="entry name" value="Alanine racemase"/>
    <property type="match status" value="1"/>
</dbReference>
<dbReference type="Proteomes" id="UP000655443">
    <property type="component" value="Unassembled WGS sequence"/>
</dbReference>
<dbReference type="PANTHER" id="PTHR43727:SF3">
    <property type="entry name" value="GROUP IV DECARBOXYLASE"/>
    <property type="match status" value="1"/>
</dbReference>
<dbReference type="PANTHER" id="PTHR43727">
    <property type="entry name" value="DIAMINOPIMELATE DECARBOXYLASE"/>
    <property type="match status" value="1"/>
</dbReference>
<comment type="caution">
    <text evidence="8">The sequence shown here is derived from an EMBL/GenBank/DDBJ whole genome shotgun (WGS) entry which is preliminary data.</text>
</comment>
<feature type="domain" description="Orn/DAP/Arg decarboxylase 2 N-terminal" evidence="7">
    <location>
        <begin position="74"/>
        <end position="307"/>
    </location>
</feature>
<feature type="compositionally biased region" description="Basic and acidic residues" evidence="5">
    <location>
        <begin position="13"/>
        <end position="27"/>
    </location>
</feature>
<dbReference type="GO" id="GO:0008836">
    <property type="term" value="F:diaminopimelate decarboxylase activity"/>
    <property type="evidence" value="ECO:0007669"/>
    <property type="project" value="TreeGrafter"/>
</dbReference>
<dbReference type="InterPro" id="IPR022643">
    <property type="entry name" value="De-COase2_C"/>
</dbReference>
<dbReference type="SUPFAM" id="SSF51419">
    <property type="entry name" value="PLP-binding barrel"/>
    <property type="match status" value="1"/>
</dbReference>
<evidence type="ECO:0000313" key="9">
    <source>
        <dbReference type="Proteomes" id="UP000655443"/>
    </source>
</evidence>
<dbReference type="InterPro" id="IPR029066">
    <property type="entry name" value="PLP-binding_barrel"/>
</dbReference>
<organism evidence="8 9">
    <name type="scientific">Streptomyces alanosinicus</name>
    <dbReference type="NCBI Taxonomy" id="68171"/>
    <lineage>
        <taxon>Bacteria</taxon>
        <taxon>Bacillati</taxon>
        <taxon>Actinomycetota</taxon>
        <taxon>Actinomycetes</taxon>
        <taxon>Kitasatosporales</taxon>
        <taxon>Streptomycetaceae</taxon>
        <taxon>Streptomyces</taxon>
    </lineage>
</organism>
<sequence>MERDTGGIGDSGGSRDSEARQRAARRDEAVRAAVEQGLLGPDAAVVGLLDVTGIQESAAALRAAFDAVVAPGTPVLHAFAVKATPLVPVLRLLHEAGIGAEVASPGELALARAAGVPAARTVLDSPAKTPAELREALALGIAVNADNPQELDRLDALVRTAPTRSPLGIRVNPQIGGGTIGATSTATPTSKFGVALRDEGAREWVVRAYLERPWLTRLHAHTGSQGIPPALLARGVAETYALAEEINERAGGRQIDTLDIGGGLPVNFAGEATAPSYADHARLLAAEVPGLFDGRYGLVTEFGRSLLAKQGTVVARVEYAKSAGGRRIAVTHAGVQVATRTVYAPQAWPLRIAAYDAKGRPKPGPEVVQDVAGPACFSGDLLAEGRALPLLEQGDFAAALDTGAYYFAHHYAYNSLARPGIHGFAPDGSGGVTFATVREPQTVDEVVAESGGAHADALTTLRASGSR</sequence>
<evidence type="ECO:0000256" key="2">
    <source>
        <dbReference type="ARBA" id="ARBA00022898"/>
    </source>
</evidence>
<evidence type="ECO:0000256" key="3">
    <source>
        <dbReference type="PIRSR" id="PIRSR600183-50"/>
    </source>
</evidence>
<accession>A0A918YPA0</accession>
<gene>
    <name evidence="8" type="ORF">GCM10010339_71770</name>
</gene>
<dbReference type="Pfam" id="PF02784">
    <property type="entry name" value="Orn_Arg_deC_N"/>
    <property type="match status" value="1"/>
</dbReference>
<dbReference type="AlphaFoldDB" id="A0A918YPA0"/>
<feature type="active site" description="Proton donor" evidence="3">
    <location>
        <position position="376"/>
    </location>
</feature>
<dbReference type="EMBL" id="BMVG01000029">
    <property type="protein sequence ID" value="GHE11554.1"/>
    <property type="molecule type" value="Genomic_DNA"/>
</dbReference>
<dbReference type="SUPFAM" id="SSF50621">
    <property type="entry name" value="Alanine racemase C-terminal domain-like"/>
    <property type="match status" value="1"/>
</dbReference>
<evidence type="ECO:0000256" key="1">
    <source>
        <dbReference type="ARBA" id="ARBA00001933"/>
    </source>
</evidence>
<keyword evidence="9" id="KW-1185">Reference proteome</keyword>
<dbReference type="InterPro" id="IPR022657">
    <property type="entry name" value="De-COase2_CS"/>
</dbReference>
<dbReference type="Gene3D" id="2.40.37.10">
    <property type="entry name" value="Lyase, Ornithine Decarboxylase, Chain A, domain 1"/>
    <property type="match status" value="1"/>
</dbReference>
<feature type="domain" description="Orn/DAP/Arg decarboxylase 2 C-terminal" evidence="6">
    <location>
        <begin position="309"/>
        <end position="403"/>
    </location>
</feature>
<reference evidence="8" key="2">
    <citation type="submission" date="2020-09" db="EMBL/GenBank/DDBJ databases">
        <authorList>
            <person name="Sun Q."/>
            <person name="Ohkuma M."/>
        </authorList>
    </citation>
    <scope>NUCLEOTIDE SEQUENCE</scope>
    <source>
        <strain evidence="8">JCM 4714</strain>
    </source>
</reference>
<evidence type="ECO:0000313" key="8">
    <source>
        <dbReference type="EMBL" id="GHE11554.1"/>
    </source>
</evidence>